<organism evidence="4">
    <name type="scientific">Physcomitrium patens</name>
    <name type="common">Spreading-leaved earth moss</name>
    <name type="synonym">Physcomitrella patens</name>
    <dbReference type="NCBI Taxonomy" id="3218"/>
    <lineage>
        <taxon>Eukaryota</taxon>
        <taxon>Viridiplantae</taxon>
        <taxon>Streptophyta</taxon>
        <taxon>Embryophyta</taxon>
        <taxon>Bryophyta</taxon>
        <taxon>Bryophytina</taxon>
        <taxon>Bryopsida</taxon>
        <taxon>Funariidae</taxon>
        <taxon>Funariales</taxon>
        <taxon>Funariaceae</taxon>
        <taxon>Physcomitrium</taxon>
    </lineage>
</organism>
<evidence type="ECO:0000313" key="5">
    <source>
        <dbReference type="EnsemblPlants" id="Pp3c20_14750V3.1"/>
    </source>
</evidence>
<evidence type="ECO:0000259" key="3">
    <source>
        <dbReference type="PROSITE" id="PS50157"/>
    </source>
</evidence>
<accession>A0A2K1IV88</accession>
<sequence>MPFVKDQKYTLPKTCRLHPDNDVYHEQEENMIELRPMQWQCGYCKKIFRNQGFLDLHFDNRHSEKLEPSSNSCLADACGALHCDYYNSLSSKPQIQATCKLAVVEKNRHSCEVLANTCFPADHSPAAQRLNHFFKRQFCDAHTCKKKLKIFPSGSGINRNKSLIYALTLFTVIVLAIFYAILYLIKRDTNLLRKGLRRASFRPPCKVQKE</sequence>
<keyword evidence="1" id="KW-0479">Metal-binding</keyword>
<dbReference type="PANTHER" id="PTHR21385">
    <property type="entry name" value="ZINC FINGER PROTEIN-RELATED"/>
    <property type="match status" value="1"/>
</dbReference>
<keyword evidence="1" id="KW-0862">Zinc</keyword>
<evidence type="ECO:0000313" key="6">
    <source>
        <dbReference type="Proteomes" id="UP000006727"/>
    </source>
</evidence>
<dbReference type="AlphaFoldDB" id="A0A2K1IV88"/>
<keyword evidence="2" id="KW-1133">Transmembrane helix</keyword>
<gene>
    <name evidence="5" type="primary">LOC112272993</name>
    <name evidence="4" type="ORF">PHYPA_025133</name>
</gene>
<evidence type="ECO:0000313" key="4">
    <source>
        <dbReference type="EMBL" id="PNR33190.1"/>
    </source>
</evidence>
<evidence type="ECO:0000256" key="2">
    <source>
        <dbReference type="SAM" id="Phobius"/>
    </source>
</evidence>
<dbReference type="PANTHER" id="PTHR21385:SF0">
    <property type="entry name" value="RE51073P"/>
    <property type="match status" value="1"/>
</dbReference>
<keyword evidence="2" id="KW-0812">Transmembrane</keyword>
<name>A0A2K1IV88_PHYPA</name>
<reference evidence="5" key="3">
    <citation type="submission" date="2020-12" db="UniProtKB">
        <authorList>
            <consortium name="EnsemblPlants"/>
        </authorList>
    </citation>
    <scope>IDENTIFICATION</scope>
</reference>
<feature type="transmembrane region" description="Helical" evidence="2">
    <location>
        <begin position="163"/>
        <end position="185"/>
    </location>
</feature>
<protein>
    <recommendedName>
        <fullName evidence="3">C2H2-type domain-containing protein</fullName>
    </recommendedName>
</protein>
<reference evidence="4 6" key="1">
    <citation type="journal article" date="2008" name="Science">
        <title>The Physcomitrella genome reveals evolutionary insights into the conquest of land by plants.</title>
        <authorList>
            <person name="Rensing S."/>
            <person name="Lang D."/>
            <person name="Zimmer A."/>
            <person name="Terry A."/>
            <person name="Salamov A."/>
            <person name="Shapiro H."/>
            <person name="Nishiyama T."/>
            <person name="Perroud P.-F."/>
            <person name="Lindquist E."/>
            <person name="Kamisugi Y."/>
            <person name="Tanahashi T."/>
            <person name="Sakakibara K."/>
            <person name="Fujita T."/>
            <person name="Oishi K."/>
            <person name="Shin-I T."/>
            <person name="Kuroki Y."/>
            <person name="Toyoda A."/>
            <person name="Suzuki Y."/>
            <person name="Hashimoto A."/>
            <person name="Yamaguchi K."/>
            <person name="Sugano A."/>
            <person name="Kohara Y."/>
            <person name="Fujiyama A."/>
            <person name="Anterola A."/>
            <person name="Aoki S."/>
            <person name="Ashton N."/>
            <person name="Barbazuk W.B."/>
            <person name="Barker E."/>
            <person name="Bennetzen J."/>
            <person name="Bezanilla M."/>
            <person name="Blankenship R."/>
            <person name="Cho S.H."/>
            <person name="Dutcher S."/>
            <person name="Estelle M."/>
            <person name="Fawcett J.A."/>
            <person name="Gundlach H."/>
            <person name="Hanada K."/>
            <person name="Heyl A."/>
            <person name="Hicks K.A."/>
            <person name="Hugh J."/>
            <person name="Lohr M."/>
            <person name="Mayer K."/>
            <person name="Melkozernov A."/>
            <person name="Murata T."/>
            <person name="Nelson D."/>
            <person name="Pils B."/>
            <person name="Prigge M."/>
            <person name="Reiss B."/>
            <person name="Renner T."/>
            <person name="Rombauts S."/>
            <person name="Rushton P."/>
            <person name="Sanderfoot A."/>
            <person name="Schween G."/>
            <person name="Shiu S.-H."/>
            <person name="Stueber K."/>
            <person name="Theodoulou F.L."/>
            <person name="Tu H."/>
            <person name="Van de Peer Y."/>
            <person name="Verrier P.J."/>
            <person name="Waters E."/>
            <person name="Wood A."/>
            <person name="Yang L."/>
            <person name="Cove D."/>
            <person name="Cuming A."/>
            <person name="Hasebe M."/>
            <person name="Lucas S."/>
            <person name="Mishler D.B."/>
            <person name="Reski R."/>
            <person name="Grigoriev I."/>
            <person name="Quatrano R.S."/>
            <person name="Boore J.L."/>
        </authorList>
    </citation>
    <scope>NUCLEOTIDE SEQUENCE [LARGE SCALE GENOMIC DNA]</scope>
    <source>
        <strain evidence="5 6">cv. Gransden 2004</strain>
    </source>
</reference>
<dbReference type="EnsemblPlants" id="Pp3c20_14750V3.1">
    <property type="protein sequence ID" value="Pp3c20_14750V3.1"/>
    <property type="gene ID" value="Pp3c20_14750"/>
</dbReference>
<dbReference type="PROSITE" id="PS00028">
    <property type="entry name" value="ZINC_FINGER_C2H2_1"/>
    <property type="match status" value="1"/>
</dbReference>
<proteinExistence type="predicted"/>
<dbReference type="Proteomes" id="UP000006727">
    <property type="component" value="Chromosome 20"/>
</dbReference>
<dbReference type="PaxDb" id="3218-PP1S368_21V6.1"/>
<evidence type="ECO:0000256" key="1">
    <source>
        <dbReference type="PROSITE-ProRule" id="PRU00042"/>
    </source>
</evidence>
<dbReference type="EMBL" id="ABEU02000020">
    <property type="protein sequence ID" value="PNR33190.1"/>
    <property type="molecule type" value="Genomic_DNA"/>
</dbReference>
<dbReference type="PROSITE" id="PS50157">
    <property type="entry name" value="ZINC_FINGER_C2H2_2"/>
    <property type="match status" value="1"/>
</dbReference>
<keyword evidence="1" id="KW-0863">Zinc-finger</keyword>
<keyword evidence="6" id="KW-1185">Reference proteome</keyword>
<dbReference type="Gramene" id="Pp3c20_14750V3.1">
    <property type="protein sequence ID" value="Pp3c20_14750V3.1"/>
    <property type="gene ID" value="Pp3c20_14750"/>
</dbReference>
<feature type="domain" description="C2H2-type" evidence="3">
    <location>
        <begin position="39"/>
        <end position="67"/>
    </location>
</feature>
<dbReference type="InterPro" id="IPR013087">
    <property type="entry name" value="Znf_C2H2_type"/>
</dbReference>
<dbReference type="GO" id="GO:0008270">
    <property type="term" value="F:zinc ion binding"/>
    <property type="evidence" value="ECO:0007669"/>
    <property type="project" value="UniProtKB-KW"/>
</dbReference>
<keyword evidence="2" id="KW-0472">Membrane</keyword>
<reference evidence="4 6" key="2">
    <citation type="journal article" date="2018" name="Plant J.">
        <title>The Physcomitrella patens chromosome-scale assembly reveals moss genome structure and evolution.</title>
        <authorList>
            <person name="Lang D."/>
            <person name="Ullrich K.K."/>
            <person name="Murat F."/>
            <person name="Fuchs J."/>
            <person name="Jenkins J."/>
            <person name="Haas F.B."/>
            <person name="Piednoel M."/>
            <person name="Gundlach H."/>
            <person name="Van Bel M."/>
            <person name="Meyberg R."/>
            <person name="Vives C."/>
            <person name="Morata J."/>
            <person name="Symeonidi A."/>
            <person name="Hiss M."/>
            <person name="Muchero W."/>
            <person name="Kamisugi Y."/>
            <person name="Saleh O."/>
            <person name="Blanc G."/>
            <person name="Decker E.L."/>
            <person name="van Gessel N."/>
            <person name="Grimwood J."/>
            <person name="Hayes R.D."/>
            <person name="Graham S.W."/>
            <person name="Gunter L.E."/>
            <person name="McDaniel S.F."/>
            <person name="Hoernstein S.N.W."/>
            <person name="Larsson A."/>
            <person name="Li F.W."/>
            <person name="Perroud P.F."/>
            <person name="Phillips J."/>
            <person name="Ranjan P."/>
            <person name="Rokshar D.S."/>
            <person name="Rothfels C.J."/>
            <person name="Schneider L."/>
            <person name="Shu S."/>
            <person name="Stevenson D.W."/>
            <person name="Thummler F."/>
            <person name="Tillich M."/>
            <person name="Villarreal Aguilar J.C."/>
            <person name="Widiez T."/>
            <person name="Wong G.K."/>
            <person name="Wymore A."/>
            <person name="Zhang Y."/>
            <person name="Zimmer A.D."/>
            <person name="Quatrano R.S."/>
            <person name="Mayer K.F.X."/>
            <person name="Goodstein D."/>
            <person name="Casacuberta J.M."/>
            <person name="Vandepoele K."/>
            <person name="Reski R."/>
            <person name="Cuming A.C."/>
            <person name="Tuskan G.A."/>
            <person name="Maumus F."/>
            <person name="Salse J."/>
            <person name="Schmutz J."/>
            <person name="Rensing S.A."/>
        </authorList>
    </citation>
    <scope>NUCLEOTIDE SEQUENCE [LARGE SCALE GENOMIC DNA]</scope>
    <source>
        <strain evidence="5 6">cv. Gransden 2004</strain>
    </source>
</reference>